<dbReference type="EMBL" id="GBXM01093497">
    <property type="protein sequence ID" value="JAH15080.1"/>
    <property type="molecule type" value="Transcribed_RNA"/>
</dbReference>
<proteinExistence type="predicted"/>
<dbReference type="AlphaFoldDB" id="A0A0E9QFH2"/>
<name>A0A0E9QFH2_ANGAN</name>
<organism evidence="1">
    <name type="scientific">Anguilla anguilla</name>
    <name type="common">European freshwater eel</name>
    <name type="synonym">Muraena anguilla</name>
    <dbReference type="NCBI Taxonomy" id="7936"/>
    <lineage>
        <taxon>Eukaryota</taxon>
        <taxon>Metazoa</taxon>
        <taxon>Chordata</taxon>
        <taxon>Craniata</taxon>
        <taxon>Vertebrata</taxon>
        <taxon>Euteleostomi</taxon>
        <taxon>Actinopterygii</taxon>
        <taxon>Neopterygii</taxon>
        <taxon>Teleostei</taxon>
        <taxon>Anguilliformes</taxon>
        <taxon>Anguillidae</taxon>
        <taxon>Anguilla</taxon>
    </lineage>
</organism>
<reference evidence="1" key="1">
    <citation type="submission" date="2014-11" db="EMBL/GenBank/DDBJ databases">
        <authorList>
            <person name="Amaro Gonzalez C."/>
        </authorList>
    </citation>
    <scope>NUCLEOTIDE SEQUENCE</scope>
</reference>
<protein>
    <submittedName>
        <fullName evidence="1">Uncharacterized protein</fullName>
    </submittedName>
</protein>
<evidence type="ECO:0000313" key="1">
    <source>
        <dbReference type="EMBL" id="JAH15080.1"/>
    </source>
</evidence>
<accession>A0A0E9QFH2</accession>
<sequence length="48" mass="5907">MYVIAAAGKRVQMHQSCKHKHLYFKMELKFVLRDREREIDESQQRRKS</sequence>
<reference evidence="1" key="2">
    <citation type="journal article" date="2015" name="Fish Shellfish Immunol.">
        <title>Early steps in the European eel (Anguilla anguilla)-Vibrio vulnificus interaction in the gills: Role of the RtxA13 toxin.</title>
        <authorList>
            <person name="Callol A."/>
            <person name="Pajuelo D."/>
            <person name="Ebbesson L."/>
            <person name="Teles M."/>
            <person name="MacKenzie S."/>
            <person name="Amaro C."/>
        </authorList>
    </citation>
    <scope>NUCLEOTIDE SEQUENCE</scope>
</reference>